<evidence type="ECO:0000313" key="2">
    <source>
        <dbReference type="Proteomes" id="UP001152300"/>
    </source>
</evidence>
<comment type="caution">
    <text evidence="1">The sequence shown here is derived from an EMBL/GenBank/DDBJ whole genome shotgun (WGS) entry which is preliminary data.</text>
</comment>
<reference evidence="1" key="1">
    <citation type="submission" date="2022-11" db="EMBL/GenBank/DDBJ databases">
        <title>Genome Resource of Sclerotinia nivalis Strain SnTB1, a Plant Pathogen Isolated from American Ginseng.</title>
        <authorList>
            <person name="Fan S."/>
        </authorList>
    </citation>
    <scope>NUCLEOTIDE SEQUENCE</scope>
    <source>
        <strain evidence="1">SnTB1</strain>
    </source>
</reference>
<gene>
    <name evidence="1" type="ORF">OCU04_011890</name>
</gene>
<dbReference type="EMBL" id="JAPEIS010000015">
    <property type="protein sequence ID" value="KAJ8058905.1"/>
    <property type="molecule type" value="Genomic_DNA"/>
</dbReference>
<evidence type="ECO:0000313" key="1">
    <source>
        <dbReference type="EMBL" id="KAJ8058905.1"/>
    </source>
</evidence>
<protein>
    <submittedName>
        <fullName evidence="1">Uncharacterized protein</fullName>
    </submittedName>
</protein>
<proteinExistence type="predicted"/>
<dbReference type="AlphaFoldDB" id="A0A9X0DDV4"/>
<sequence length="60" mass="6156">MSCDIGVPSGLTEVRFGASTISSSRALSGILSSSRAICSDRGTYTSGIGVTPLQSFITKK</sequence>
<keyword evidence="2" id="KW-1185">Reference proteome</keyword>
<name>A0A9X0DDV4_9HELO</name>
<accession>A0A9X0DDV4</accession>
<organism evidence="1 2">
    <name type="scientific">Sclerotinia nivalis</name>
    <dbReference type="NCBI Taxonomy" id="352851"/>
    <lineage>
        <taxon>Eukaryota</taxon>
        <taxon>Fungi</taxon>
        <taxon>Dikarya</taxon>
        <taxon>Ascomycota</taxon>
        <taxon>Pezizomycotina</taxon>
        <taxon>Leotiomycetes</taxon>
        <taxon>Helotiales</taxon>
        <taxon>Sclerotiniaceae</taxon>
        <taxon>Sclerotinia</taxon>
    </lineage>
</organism>
<dbReference type="Proteomes" id="UP001152300">
    <property type="component" value="Unassembled WGS sequence"/>
</dbReference>